<name>A0ABD3WZX1_SINWO</name>
<feature type="transmembrane region" description="Helical" evidence="8">
    <location>
        <begin position="667"/>
        <end position="687"/>
    </location>
</feature>
<evidence type="ECO:0000256" key="1">
    <source>
        <dbReference type="ARBA" id="ARBA00004141"/>
    </source>
</evidence>
<feature type="transmembrane region" description="Helical" evidence="8">
    <location>
        <begin position="32"/>
        <end position="50"/>
    </location>
</feature>
<feature type="transmembrane region" description="Helical" evidence="8">
    <location>
        <begin position="549"/>
        <end position="571"/>
    </location>
</feature>
<feature type="transmembrane region" description="Helical" evidence="8">
    <location>
        <begin position="71"/>
        <end position="90"/>
    </location>
</feature>
<evidence type="ECO:0000256" key="6">
    <source>
        <dbReference type="ARBA" id="ARBA00023136"/>
    </source>
</evidence>
<feature type="transmembrane region" description="Helical" evidence="8">
    <location>
        <begin position="110"/>
        <end position="130"/>
    </location>
</feature>
<dbReference type="InterPro" id="IPR038377">
    <property type="entry name" value="Na/Glc_symporter_sf"/>
</dbReference>
<keyword evidence="10" id="KW-1185">Reference proteome</keyword>
<keyword evidence="3" id="KW-0813">Transport</keyword>
<evidence type="ECO:0000313" key="10">
    <source>
        <dbReference type="Proteomes" id="UP001634394"/>
    </source>
</evidence>
<evidence type="ECO:0000256" key="7">
    <source>
        <dbReference type="RuleBase" id="RU362091"/>
    </source>
</evidence>
<proteinExistence type="inferred from homology"/>
<dbReference type="Gene3D" id="1.20.1730.10">
    <property type="entry name" value="Sodium/glucose cotransporter"/>
    <property type="match status" value="1"/>
</dbReference>
<evidence type="ECO:0008006" key="11">
    <source>
        <dbReference type="Google" id="ProtNLM"/>
    </source>
</evidence>
<comment type="similarity">
    <text evidence="2 7">Belongs to the sodium:solute symporter (SSF) (TC 2.A.21) family.</text>
</comment>
<evidence type="ECO:0000256" key="4">
    <source>
        <dbReference type="ARBA" id="ARBA00022692"/>
    </source>
</evidence>
<comment type="caution">
    <text evidence="9">The sequence shown here is derived from an EMBL/GenBank/DDBJ whole genome shotgun (WGS) entry which is preliminary data.</text>
</comment>
<feature type="transmembrane region" description="Helical" evidence="8">
    <location>
        <begin position="216"/>
        <end position="234"/>
    </location>
</feature>
<feature type="transmembrane region" description="Helical" evidence="8">
    <location>
        <begin position="586"/>
        <end position="609"/>
    </location>
</feature>
<feature type="transmembrane region" description="Helical" evidence="8">
    <location>
        <begin position="151"/>
        <end position="175"/>
    </location>
</feature>
<sequence length="770" mass="84193">MNASNLTASCPIILQPPTGHSGVTAVLDKYESALLLILGFGGFSIILALLHNAVRKYIFHDEHNLDTTFDAGGNVSLSLTAVTVASQLFWPGDILHSATLTAKNGIAGPFWYAVGIMINIFIFPIFSVQFKTRAPGAKTYLQVIHARFGRSSHVVFCCFALLTNLVITIGIILAGKATIQSLTKNASDEFTLIVMAILFGSYSLIGGLGTTFYVSYFNACLVFILLIVFVVKIWHTGNTEYEIIGNVEKMFDVISCVKGPVENVGYSYLTFRSGVSLLYGVIEVFVSSAVTYCDQASWQSRIAAKPMQGVFGFLLAGLMWFTIPSTMATTTGMAYIALSATNSTHMLEPGQIDAGLVTPLIAEKLLGSAGGILVLTMGAMALMSTGSGEVMAISSIVVYDIYQTYVHPFRKGLTEVDCVLCGKKKKDIVAKSDGPNSATDVRCQCPDVSFCQSCEEDMKPRETSNRIGMGQPYQCQIHGRYREYQDSLIGFKDWCIVLVTLGIIPLGLIVFETGIDLNWIFYVGAIATIPCFPPVMLSILWVKATGKGLIAGGITGQICGITALLVSATMYEGGLSNFLQNTVQDYAILAGTCSSFGASLTVCLIVSYFTHTIRNKNDENEEWQKMYDIENPLNPWELNYREELKGLQYDGKPSFEQMAFTFRKAKLSAYIGGACCISLFSLVIPGIMASYPVMDKTQFTVWVGFSQVWALVMALIVIIAPPSEEVLKIIRQYHKIKYRRTKSRNNQKNANAIVLKSGEDVDEKTPVTNV</sequence>
<feature type="transmembrane region" description="Helical" evidence="8">
    <location>
        <begin position="276"/>
        <end position="293"/>
    </location>
</feature>
<evidence type="ECO:0000256" key="5">
    <source>
        <dbReference type="ARBA" id="ARBA00022989"/>
    </source>
</evidence>
<dbReference type="PANTHER" id="PTHR46154:SF4">
    <property type="entry name" value="UREA ACTIVE TRANSPORTER"/>
    <property type="match status" value="1"/>
</dbReference>
<evidence type="ECO:0000256" key="2">
    <source>
        <dbReference type="ARBA" id="ARBA00006434"/>
    </source>
</evidence>
<dbReference type="AlphaFoldDB" id="A0ABD3WZX1"/>
<keyword evidence="6 8" id="KW-0472">Membrane</keyword>
<evidence type="ECO:0000313" key="9">
    <source>
        <dbReference type="EMBL" id="KAL3878303.1"/>
    </source>
</evidence>
<accession>A0ABD3WZX1</accession>
<reference evidence="9 10" key="1">
    <citation type="submission" date="2024-11" db="EMBL/GenBank/DDBJ databases">
        <title>Chromosome-level genome assembly of the freshwater bivalve Anodonta woodiana.</title>
        <authorList>
            <person name="Chen X."/>
        </authorList>
    </citation>
    <scope>NUCLEOTIDE SEQUENCE [LARGE SCALE GENOMIC DNA]</scope>
    <source>
        <strain evidence="9">MN2024</strain>
        <tissue evidence="9">Gills</tissue>
    </source>
</reference>
<feature type="transmembrane region" description="Helical" evidence="8">
    <location>
        <begin position="313"/>
        <end position="338"/>
    </location>
</feature>
<protein>
    <recommendedName>
        <fullName evidence="11">Urea active transporter 1</fullName>
    </recommendedName>
</protein>
<dbReference type="PANTHER" id="PTHR46154">
    <property type="match status" value="1"/>
</dbReference>
<dbReference type="PROSITE" id="PS50283">
    <property type="entry name" value="NA_SOLUT_SYMP_3"/>
    <property type="match status" value="1"/>
</dbReference>
<feature type="transmembrane region" description="Helical" evidence="8">
    <location>
        <begin position="190"/>
        <end position="209"/>
    </location>
</feature>
<feature type="transmembrane region" description="Helical" evidence="8">
    <location>
        <begin position="699"/>
        <end position="721"/>
    </location>
</feature>
<keyword evidence="5 8" id="KW-1133">Transmembrane helix</keyword>
<feature type="transmembrane region" description="Helical" evidence="8">
    <location>
        <begin position="365"/>
        <end position="383"/>
    </location>
</feature>
<evidence type="ECO:0000256" key="8">
    <source>
        <dbReference type="SAM" id="Phobius"/>
    </source>
</evidence>
<comment type="subcellular location">
    <subcellularLocation>
        <location evidence="1">Membrane</location>
        <topology evidence="1">Multi-pass membrane protein</topology>
    </subcellularLocation>
</comment>
<dbReference type="Pfam" id="PF00474">
    <property type="entry name" value="SSF"/>
    <property type="match status" value="1"/>
</dbReference>
<dbReference type="EMBL" id="JBJQND010000004">
    <property type="protein sequence ID" value="KAL3878303.1"/>
    <property type="molecule type" value="Genomic_DNA"/>
</dbReference>
<organism evidence="9 10">
    <name type="scientific">Sinanodonta woodiana</name>
    <name type="common">Chinese pond mussel</name>
    <name type="synonym">Anodonta woodiana</name>
    <dbReference type="NCBI Taxonomy" id="1069815"/>
    <lineage>
        <taxon>Eukaryota</taxon>
        <taxon>Metazoa</taxon>
        <taxon>Spiralia</taxon>
        <taxon>Lophotrochozoa</taxon>
        <taxon>Mollusca</taxon>
        <taxon>Bivalvia</taxon>
        <taxon>Autobranchia</taxon>
        <taxon>Heteroconchia</taxon>
        <taxon>Palaeoheterodonta</taxon>
        <taxon>Unionida</taxon>
        <taxon>Unionoidea</taxon>
        <taxon>Unionidae</taxon>
        <taxon>Unioninae</taxon>
        <taxon>Sinanodonta</taxon>
    </lineage>
</organism>
<keyword evidence="4 8" id="KW-0812">Transmembrane</keyword>
<gene>
    <name evidence="9" type="ORF">ACJMK2_030666</name>
</gene>
<dbReference type="Proteomes" id="UP001634394">
    <property type="component" value="Unassembled WGS sequence"/>
</dbReference>
<feature type="transmembrane region" description="Helical" evidence="8">
    <location>
        <begin position="519"/>
        <end position="542"/>
    </location>
</feature>
<dbReference type="InterPro" id="IPR031155">
    <property type="entry name" value="DUR"/>
</dbReference>
<dbReference type="InterPro" id="IPR001734">
    <property type="entry name" value="Na/solute_symporter"/>
</dbReference>
<evidence type="ECO:0000256" key="3">
    <source>
        <dbReference type="ARBA" id="ARBA00022448"/>
    </source>
</evidence>
<dbReference type="GO" id="GO:0016020">
    <property type="term" value="C:membrane"/>
    <property type="evidence" value="ECO:0007669"/>
    <property type="project" value="UniProtKB-SubCell"/>
</dbReference>
<feature type="transmembrane region" description="Helical" evidence="8">
    <location>
        <begin position="494"/>
        <end position="513"/>
    </location>
</feature>